<gene>
    <name evidence="2" type="ORF">ElyMa_004645500</name>
</gene>
<evidence type="ECO:0000313" key="3">
    <source>
        <dbReference type="Proteomes" id="UP000762676"/>
    </source>
</evidence>
<dbReference type="EMBL" id="BMAT01009322">
    <property type="protein sequence ID" value="GFS04004.1"/>
    <property type="molecule type" value="Genomic_DNA"/>
</dbReference>
<proteinExistence type="predicted"/>
<evidence type="ECO:0000256" key="1">
    <source>
        <dbReference type="SAM" id="MobiDB-lite"/>
    </source>
</evidence>
<sequence>MGGTRGITGKGQEGRRGRDGGREREKTHAVEFSLGNLVVTIKAKPRAVQSRPSRGSLAWSVRVTPPWAANNTVQLVRAPAMTNDRHPHLSSCQQALGEETSGKPDC</sequence>
<comment type="caution">
    <text evidence="2">The sequence shown here is derived from an EMBL/GenBank/DDBJ whole genome shotgun (WGS) entry which is preliminary data.</text>
</comment>
<dbReference type="AlphaFoldDB" id="A0AAV4I0J0"/>
<dbReference type="Proteomes" id="UP000762676">
    <property type="component" value="Unassembled WGS sequence"/>
</dbReference>
<organism evidence="2 3">
    <name type="scientific">Elysia marginata</name>
    <dbReference type="NCBI Taxonomy" id="1093978"/>
    <lineage>
        <taxon>Eukaryota</taxon>
        <taxon>Metazoa</taxon>
        <taxon>Spiralia</taxon>
        <taxon>Lophotrochozoa</taxon>
        <taxon>Mollusca</taxon>
        <taxon>Gastropoda</taxon>
        <taxon>Heterobranchia</taxon>
        <taxon>Euthyneura</taxon>
        <taxon>Panpulmonata</taxon>
        <taxon>Sacoglossa</taxon>
        <taxon>Placobranchoidea</taxon>
        <taxon>Plakobranchidae</taxon>
        <taxon>Elysia</taxon>
    </lineage>
</organism>
<protein>
    <submittedName>
        <fullName evidence="2">Uncharacterized protein</fullName>
    </submittedName>
</protein>
<evidence type="ECO:0000313" key="2">
    <source>
        <dbReference type="EMBL" id="GFS04004.1"/>
    </source>
</evidence>
<accession>A0AAV4I0J0</accession>
<keyword evidence="3" id="KW-1185">Reference proteome</keyword>
<feature type="region of interest" description="Disordered" evidence="1">
    <location>
        <begin position="1"/>
        <end position="28"/>
    </location>
</feature>
<feature type="region of interest" description="Disordered" evidence="1">
    <location>
        <begin position="82"/>
        <end position="106"/>
    </location>
</feature>
<feature type="compositionally biased region" description="Gly residues" evidence="1">
    <location>
        <begin position="1"/>
        <end position="11"/>
    </location>
</feature>
<reference evidence="2 3" key="1">
    <citation type="journal article" date="2021" name="Elife">
        <title>Chloroplast acquisition without the gene transfer in kleptoplastic sea slugs, Plakobranchus ocellatus.</title>
        <authorList>
            <person name="Maeda T."/>
            <person name="Takahashi S."/>
            <person name="Yoshida T."/>
            <person name="Shimamura S."/>
            <person name="Takaki Y."/>
            <person name="Nagai Y."/>
            <person name="Toyoda A."/>
            <person name="Suzuki Y."/>
            <person name="Arimoto A."/>
            <person name="Ishii H."/>
            <person name="Satoh N."/>
            <person name="Nishiyama T."/>
            <person name="Hasebe M."/>
            <person name="Maruyama T."/>
            <person name="Minagawa J."/>
            <person name="Obokata J."/>
            <person name="Shigenobu S."/>
        </authorList>
    </citation>
    <scope>NUCLEOTIDE SEQUENCE [LARGE SCALE GENOMIC DNA]</scope>
</reference>
<name>A0AAV4I0J0_9GAST</name>
<feature type="compositionally biased region" description="Basic and acidic residues" evidence="1">
    <location>
        <begin position="12"/>
        <end position="28"/>
    </location>
</feature>